<protein>
    <submittedName>
        <fullName evidence="2">Uncharacterized protein</fullName>
    </submittedName>
</protein>
<keyword evidence="3" id="KW-1185">Reference proteome</keyword>
<feature type="region of interest" description="Disordered" evidence="1">
    <location>
        <begin position="1"/>
        <end position="32"/>
    </location>
</feature>
<gene>
    <name evidence="2" type="ORF">MYCIT1_LOCUS26267</name>
</gene>
<dbReference type="EMBL" id="CAVNYO010000419">
    <property type="protein sequence ID" value="CAK5277325.1"/>
    <property type="molecule type" value="Genomic_DNA"/>
</dbReference>
<evidence type="ECO:0000313" key="2">
    <source>
        <dbReference type="EMBL" id="CAK5277325.1"/>
    </source>
</evidence>
<name>A0AAD2HM35_9AGAR</name>
<proteinExistence type="predicted"/>
<organism evidence="2 3">
    <name type="scientific">Mycena citricolor</name>
    <dbReference type="NCBI Taxonomy" id="2018698"/>
    <lineage>
        <taxon>Eukaryota</taxon>
        <taxon>Fungi</taxon>
        <taxon>Dikarya</taxon>
        <taxon>Basidiomycota</taxon>
        <taxon>Agaricomycotina</taxon>
        <taxon>Agaricomycetes</taxon>
        <taxon>Agaricomycetidae</taxon>
        <taxon>Agaricales</taxon>
        <taxon>Marasmiineae</taxon>
        <taxon>Mycenaceae</taxon>
        <taxon>Mycena</taxon>
    </lineage>
</organism>
<accession>A0AAD2HM35</accession>
<dbReference type="Proteomes" id="UP001295794">
    <property type="component" value="Unassembled WGS sequence"/>
</dbReference>
<evidence type="ECO:0000313" key="3">
    <source>
        <dbReference type="Proteomes" id="UP001295794"/>
    </source>
</evidence>
<reference evidence="2" key="1">
    <citation type="submission" date="2023-11" db="EMBL/GenBank/DDBJ databases">
        <authorList>
            <person name="De Vega J J."/>
            <person name="De Vega J J."/>
        </authorList>
    </citation>
    <scope>NUCLEOTIDE SEQUENCE</scope>
</reference>
<evidence type="ECO:0000256" key="1">
    <source>
        <dbReference type="SAM" id="MobiDB-lite"/>
    </source>
</evidence>
<sequence length="764" mass="84448">MKQRHHSTQSSDTEPDTEDEASTSQIPIYDSKPAAPTAKNSIIDCIETIQFFDLALLQSEALCEESAAHTKLASAASSILEFLDSFSSQSNSSMDIQDQYPSSLVQFGQLVDVTFFETLFEQRKIFHNIAALSLGVSSGPIVCWVDSFLSKISDALGMVATGLQITWYFPGSLELREEEGLRIASQIPLNWSDVPEILVSEQASPAAKRLALRLIFSSYVVGPQLRGETIAIPSALSDTLTNYLASTRSAGFSSSFVGEDLQLQERLHFSMIVSLFANAEFGTSDARVRPHTLGCLLNVLQHVLHPQDTVSSLPLICPPDELDAPLVILFRWGNTVQWCFETWDDPRVAGSESITYLTSMWLLHTESELHSCSTGVSIAVLRVIHQAVLSLSSSGKLSRQVVKAASTYASTCIDYLSFRQIQEERWITHAFCKYLCSVFVLLDSEYEDDCEAHDYILEALSRVDRQTLGDCLSNLKGDSELRFVERVIDRLTRIRNLLSADTLLVGQETLQLIRSELNFLVILWHAGLKDLFPTPLILSVLSSAFKIADQCNGAKLVLAESLITASCAARCDVLLSDQVNESVWQISLQTASLGVLGIYHAESTVSALIYHESEFRAICPAIKDLSGSTVLRRSMGLAVSSLVIDSQASFRWHSRAACSACLPVICRALLRLLEADAGSTQFMISTPFTLNLCSELANVCQGRKIGEYFGFLRQRIEEASSQLLSHIQMKSKLEVSTTIPATDVPIRLLFYRHESSHLLLISDR</sequence>
<comment type="caution">
    <text evidence="2">The sequence shown here is derived from an EMBL/GenBank/DDBJ whole genome shotgun (WGS) entry which is preliminary data.</text>
</comment>
<dbReference type="AlphaFoldDB" id="A0AAD2HM35"/>